<evidence type="ECO:0000259" key="6">
    <source>
        <dbReference type="SMART" id="SM01095"/>
    </source>
</evidence>
<feature type="domain" description="Cpl-7 lysozyme C-terminal" evidence="6">
    <location>
        <begin position="186"/>
        <end position="224"/>
    </location>
</feature>
<dbReference type="CDD" id="cd06583">
    <property type="entry name" value="PGRP"/>
    <property type="match status" value="1"/>
</dbReference>
<keyword evidence="4" id="KW-0961">Cell wall biogenesis/degradation</keyword>
<dbReference type="PANTHER" id="PTHR30417">
    <property type="entry name" value="N-ACETYLMURAMOYL-L-ALANINE AMIDASE AMID"/>
    <property type="match status" value="1"/>
</dbReference>
<dbReference type="GO" id="GO:0071555">
    <property type="term" value="P:cell wall organization"/>
    <property type="evidence" value="ECO:0007669"/>
    <property type="project" value="UniProtKB-KW"/>
</dbReference>
<dbReference type="EC" id="3.5.1.28" evidence="2"/>
<evidence type="ECO:0000259" key="5">
    <source>
        <dbReference type="SMART" id="SM00644"/>
    </source>
</evidence>
<feature type="domain" description="N-acetylmuramoyl-L-alanine amidase" evidence="5">
    <location>
        <begin position="16"/>
        <end position="156"/>
    </location>
</feature>
<dbReference type="EMBL" id="JAGZYH010000024">
    <property type="protein sequence ID" value="MBS6621983.1"/>
    <property type="molecule type" value="Genomic_DNA"/>
</dbReference>
<dbReference type="InterPro" id="IPR002502">
    <property type="entry name" value="Amidase_domain"/>
</dbReference>
<dbReference type="AlphaFoldDB" id="A0A9E1GKH3"/>
<dbReference type="SMART" id="SM01095">
    <property type="entry name" value="Cpl-7"/>
    <property type="match status" value="3"/>
</dbReference>
<feature type="domain" description="Cpl-7 lysozyme C-terminal" evidence="6">
    <location>
        <begin position="240"/>
        <end position="278"/>
    </location>
</feature>
<proteinExistence type="predicted"/>
<dbReference type="GO" id="GO:0008745">
    <property type="term" value="F:N-acetylmuramoyl-L-alanine amidase activity"/>
    <property type="evidence" value="ECO:0007669"/>
    <property type="project" value="UniProtKB-EC"/>
</dbReference>
<evidence type="ECO:0000256" key="3">
    <source>
        <dbReference type="ARBA" id="ARBA00022801"/>
    </source>
</evidence>
<name>A0A9E1GKH3_9FIRM</name>
<feature type="domain" description="Cpl-7 lysozyme C-terminal" evidence="6">
    <location>
        <begin position="288"/>
        <end position="326"/>
    </location>
</feature>
<reference evidence="7" key="1">
    <citation type="submission" date="2021-02" db="EMBL/GenBank/DDBJ databases">
        <title>Infant gut strain persistence is associated with maternal origin, phylogeny, and functional potential including surface adhesion and iron acquisition.</title>
        <authorList>
            <person name="Lou Y.C."/>
        </authorList>
    </citation>
    <scope>NUCLEOTIDE SEQUENCE</scope>
    <source>
        <strain evidence="7">L2_039_000G1_dasL2_039_000G1_maxbin2.maxbin.077</strain>
    </source>
</reference>
<evidence type="ECO:0000313" key="7">
    <source>
        <dbReference type="EMBL" id="MBS6621983.1"/>
    </source>
</evidence>
<protein>
    <recommendedName>
        <fullName evidence="2">N-acetylmuramoyl-L-alanine amidase</fullName>
        <ecNumber evidence="2">3.5.1.28</ecNumber>
    </recommendedName>
</protein>
<sequence>MKNWDTLEADENLLMNTHYTPGRSGRNIDKIVIHHNAGNLSIADCYNLWQTREASAHYQVDANGRIGQLVWDADTAWQADNWDANITSIGIEHADINTSPWTISDATLDNGAHLVAAICKYYGLGRPQWGVNVFPHSRFTATVCPASLAGTQNAAYMAKAQQWYDSMTGGTPAPTPSQPATHGTNLEALADAVIRGEYGNGDERKQRLGSQYDAVMAIVNARYGVTTNTTATSANTGVDIDGLARRVINGEFGVGDARKAALGSNYEAVQARVNQLLAGGTGTSSTDLNALADAVIRGEYGNGAQRQAALGANYAAVQALVNKKLGY</sequence>
<dbReference type="SMART" id="SM00644">
    <property type="entry name" value="Ami_2"/>
    <property type="match status" value="1"/>
</dbReference>
<dbReference type="PANTHER" id="PTHR30417:SF1">
    <property type="entry name" value="N-ACETYLMURAMOYL-L-ALANINE AMIDASE AMID"/>
    <property type="match status" value="1"/>
</dbReference>
<dbReference type="Gene3D" id="3.40.80.10">
    <property type="entry name" value="Peptidoglycan recognition protein-like"/>
    <property type="match status" value="1"/>
</dbReference>
<organism evidence="7 8">
    <name type="scientific">Faecalibacterium prausnitzii</name>
    <dbReference type="NCBI Taxonomy" id="853"/>
    <lineage>
        <taxon>Bacteria</taxon>
        <taxon>Bacillati</taxon>
        <taxon>Bacillota</taxon>
        <taxon>Clostridia</taxon>
        <taxon>Eubacteriales</taxon>
        <taxon>Oscillospiraceae</taxon>
        <taxon>Faecalibacterium</taxon>
    </lineage>
</organism>
<dbReference type="InterPro" id="IPR051206">
    <property type="entry name" value="NAMLAA_amidase_2"/>
</dbReference>
<evidence type="ECO:0000313" key="8">
    <source>
        <dbReference type="Proteomes" id="UP000811365"/>
    </source>
</evidence>
<evidence type="ECO:0000256" key="4">
    <source>
        <dbReference type="ARBA" id="ARBA00023316"/>
    </source>
</evidence>
<dbReference type="Proteomes" id="UP000811365">
    <property type="component" value="Unassembled WGS sequence"/>
</dbReference>
<comment type="catalytic activity">
    <reaction evidence="1">
        <text>Hydrolyzes the link between N-acetylmuramoyl residues and L-amino acid residues in certain cell-wall glycopeptides.</text>
        <dbReference type="EC" id="3.5.1.28"/>
    </reaction>
</comment>
<dbReference type="GO" id="GO:0009254">
    <property type="term" value="P:peptidoglycan turnover"/>
    <property type="evidence" value="ECO:0007669"/>
    <property type="project" value="TreeGrafter"/>
</dbReference>
<dbReference type="SUPFAM" id="SSF55846">
    <property type="entry name" value="N-acetylmuramoyl-L-alanine amidase-like"/>
    <property type="match status" value="1"/>
</dbReference>
<keyword evidence="3 7" id="KW-0378">Hydrolase</keyword>
<evidence type="ECO:0000256" key="1">
    <source>
        <dbReference type="ARBA" id="ARBA00001561"/>
    </source>
</evidence>
<dbReference type="GO" id="GO:0009253">
    <property type="term" value="P:peptidoglycan catabolic process"/>
    <property type="evidence" value="ECO:0007669"/>
    <property type="project" value="InterPro"/>
</dbReference>
<gene>
    <name evidence="7" type="ORF">KH315_07475</name>
</gene>
<dbReference type="Pfam" id="PF01510">
    <property type="entry name" value="Amidase_2"/>
    <property type="match status" value="1"/>
</dbReference>
<comment type="caution">
    <text evidence="7">The sequence shown here is derived from an EMBL/GenBank/DDBJ whole genome shotgun (WGS) entry which is preliminary data.</text>
</comment>
<dbReference type="Pfam" id="PF08230">
    <property type="entry name" value="CW_7"/>
    <property type="match status" value="3"/>
</dbReference>
<dbReference type="InterPro" id="IPR013168">
    <property type="entry name" value="Cpl_7_lyso_C"/>
</dbReference>
<accession>A0A9E1GKH3</accession>
<evidence type="ECO:0000256" key="2">
    <source>
        <dbReference type="ARBA" id="ARBA00011901"/>
    </source>
</evidence>
<dbReference type="InterPro" id="IPR036505">
    <property type="entry name" value="Amidase/PGRP_sf"/>
</dbReference>